<evidence type="ECO:0000313" key="1">
    <source>
        <dbReference type="EMBL" id="KAF7425339.1"/>
    </source>
</evidence>
<organism evidence="1 2">
    <name type="scientific">Vespula pensylvanica</name>
    <name type="common">Western yellow jacket</name>
    <name type="synonym">Wasp</name>
    <dbReference type="NCBI Taxonomy" id="30213"/>
    <lineage>
        <taxon>Eukaryota</taxon>
        <taxon>Metazoa</taxon>
        <taxon>Ecdysozoa</taxon>
        <taxon>Arthropoda</taxon>
        <taxon>Hexapoda</taxon>
        <taxon>Insecta</taxon>
        <taxon>Pterygota</taxon>
        <taxon>Neoptera</taxon>
        <taxon>Endopterygota</taxon>
        <taxon>Hymenoptera</taxon>
        <taxon>Apocrita</taxon>
        <taxon>Aculeata</taxon>
        <taxon>Vespoidea</taxon>
        <taxon>Vespidae</taxon>
        <taxon>Vespinae</taxon>
        <taxon>Vespula</taxon>
    </lineage>
</organism>
<evidence type="ECO:0000313" key="2">
    <source>
        <dbReference type="Proteomes" id="UP000600918"/>
    </source>
</evidence>
<proteinExistence type="predicted"/>
<protein>
    <submittedName>
        <fullName evidence="1">Uncharacterized protein</fullName>
    </submittedName>
</protein>
<dbReference type="Proteomes" id="UP000600918">
    <property type="component" value="Unassembled WGS sequence"/>
</dbReference>
<reference evidence="1" key="1">
    <citation type="journal article" date="2020" name="G3 (Bethesda)">
        <title>High-Quality Assemblies for Three Invasive Social Wasps from the &lt;i&gt;Vespula&lt;/i&gt; Genus.</title>
        <authorList>
            <person name="Harrop T.W.R."/>
            <person name="Guhlin J."/>
            <person name="McLaughlin G.M."/>
            <person name="Permina E."/>
            <person name="Stockwell P."/>
            <person name="Gilligan J."/>
            <person name="Le Lec M.F."/>
            <person name="Gruber M.A.M."/>
            <person name="Quinn O."/>
            <person name="Lovegrove M."/>
            <person name="Duncan E.J."/>
            <person name="Remnant E.J."/>
            <person name="Van Eeckhoven J."/>
            <person name="Graham B."/>
            <person name="Knapp R.A."/>
            <person name="Langford K.W."/>
            <person name="Kronenberg Z."/>
            <person name="Press M.O."/>
            <person name="Eacker S.M."/>
            <person name="Wilson-Rankin E.E."/>
            <person name="Purcell J."/>
            <person name="Lester P.J."/>
            <person name="Dearden P.K."/>
        </authorList>
    </citation>
    <scope>NUCLEOTIDE SEQUENCE</scope>
    <source>
        <strain evidence="1">Volc-1</strain>
    </source>
</reference>
<comment type="caution">
    <text evidence="1">The sequence shown here is derived from an EMBL/GenBank/DDBJ whole genome shotgun (WGS) entry which is preliminary data.</text>
</comment>
<dbReference type="AlphaFoldDB" id="A0A834U9W8"/>
<dbReference type="EMBL" id="JACSDY010000006">
    <property type="protein sequence ID" value="KAF7425339.1"/>
    <property type="molecule type" value="Genomic_DNA"/>
</dbReference>
<accession>A0A834U9W8</accession>
<keyword evidence="2" id="KW-1185">Reference proteome</keyword>
<name>A0A834U9W8_VESPE</name>
<sequence length="114" mass="13365">MEQKKKTNKFLQIGETEEEEEMVRKKKIVVYELKVLAQLGRRQSAIENITAPRRYASVIVLELQAKRNTKFQESDRLVLFVREFSSTSGPTDRDTKLTRLERSKHVDCLRSQPI</sequence>
<gene>
    <name evidence="1" type="ORF">H0235_007777</name>
</gene>